<keyword evidence="12" id="KW-1185">Reference proteome</keyword>
<keyword evidence="5 9" id="KW-1133">Transmembrane helix</keyword>
<feature type="transmembrane region" description="Helical" evidence="9">
    <location>
        <begin position="178"/>
        <end position="199"/>
    </location>
</feature>
<feature type="transmembrane region" description="Helical" evidence="9">
    <location>
        <begin position="298"/>
        <end position="318"/>
    </location>
</feature>
<protein>
    <submittedName>
        <fullName evidence="11">Cation:proton antiporter</fullName>
    </submittedName>
</protein>
<evidence type="ECO:0000259" key="10">
    <source>
        <dbReference type="Pfam" id="PF00999"/>
    </source>
</evidence>
<dbReference type="InterPro" id="IPR006153">
    <property type="entry name" value="Cation/H_exchanger_TM"/>
</dbReference>
<evidence type="ECO:0000256" key="8">
    <source>
        <dbReference type="SAM" id="MobiDB-lite"/>
    </source>
</evidence>
<comment type="subcellular location">
    <subcellularLocation>
        <location evidence="1">Membrane</location>
        <topology evidence="1">Multi-pass membrane protein</topology>
    </subcellularLocation>
</comment>
<feature type="transmembrane region" description="Helical" evidence="9">
    <location>
        <begin position="266"/>
        <end position="286"/>
    </location>
</feature>
<evidence type="ECO:0000256" key="1">
    <source>
        <dbReference type="ARBA" id="ARBA00004141"/>
    </source>
</evidence>
<organism evidence="11 12">
    <name type="scientific">Blastopirellula sediminis</name>
    <dbReference type="NCBI Taxonomy" id="2894196"/>
    <lineage>
        <taxon>Bacteria</taxon>
        <taxon>Pseudomonadati</taxon>
        <taxon>Planctomycetota</taxon>
        <taxon>Planctomycetia</taxon>
        <taxon>Pirellulales</taxon>
        <taxon>Pirellulaceae</taxon>
        <taxon>Blastopirellula</taxon>
    </lineage>
</organism>
<evidence type="ECO:0000256" key="4">
    <source>
        <dbReference type="ARBA" id="ARBA00022692"/>
    </source>
</evidence>
<sequence length="417" mass="45435">MFEELSHLTRLAIGLLLAIFLPRLMERIRLPGVLGYILAGVILGPCVTGVLTPGGPVLEVWAELGKLLFMFFVGFEIDIDEFKKVRNKAALFGGLTFLFPFAAGYFVGYMLGYSWVASMLIGSIIASHTLLAHPILAKLGLLERESVLIAVGGTIFTDVASMLILAVAVSIFQFGFSWQFLLTELVELAIYVPLVLFGLSKLARRWIVHYGETPEARVCILLVMLAVAAELAQLIQLEGIVGAFLVGLAIKRTLRGKFAVEQLEVLAKALFIPTFFLTTGFLLDFPLLGKTLTTQPQLAIGLLVSLVLGKWLGAFMIGKICNYSKLDVRLIFSITLPQMAATLASAVVGYSTMNAEGERMFDLEFVNGVLVLVVATCVAGPILSKRWGRMIAEEIKQEEAAEKKAEPEPAEAPVPPE</sequence>
<reference evidence="11" key="1">
    <citation type="submission" date="2021-11" db="EMBL/GenBank/DDBJ databases">
        <title>Genome sequence.</title>
        <authorList>
            <person name="Sun Q."/>
        </authorList>
    </citation>
    <scope>NUCLEOTIDE SEQUENCE</scope>
    <source>
        <strain evidence="11">JC732</strain>
    </source>
</reference>
<dbReference type="Gene3D" id="1.20.1530.20">
    <property type="match status" value="1"/>
</dbReference>
<feature type="transmembrane region" description="Helical" evidence="9">
    <location>
        <begin position="33"/>
        <end position="54"/>
    </location>
</feature>
<feature type="domain" description="Cation/H+ exchanger transmembrane" evidence="10">
    <location>
        <begin position="16"/>
        <end position="383"/>
    </location>
</feature>
<dbReference type="GO" id="GO:0015297">
    <property type="term" value="F:antiporter activity"/>
    <property type="evidence" value="ECO:0007669"/>
    <property type="project" value="UniProtKB-KW"/>
</dbReference>
<evidence type="ECO:0000256" key="3">
    <source>
        <dbReference type="ARBA" id="ARBA00022449"/>
    </source>
</evidence>
<evidence type="ECO:0000256" key="9">
    <source>
        <dbReference type="SAM" id="Phobius"/>
    </source>
</evidence>
<evidence type="ECO:0000256" key="7">
    <source>
        <dbReference type="ARBA" id="ARBA00023136"/>
    </source>
</evidence>
<accession>A0A9X1MKA1</accession>
<feature type="compositionally biased region" description="Basic and acidic residues" evidence="8">
    <location>
        <begin position="398"/>
        <end position="407"/>
    </location>
</feature>
<dbReference type="PANTHER" id="PTHR43562">
    <property type="entry name" value="NAPA-TYPE SODIUM/HYDROGEN ANTIPORTER"/>
    <property type="match status" value="1"/>
</dbReference>
<dbReference type="GO" id="GO:1902600">
    <property type="term" value="P:proton transmembrane transport"/>
    <property type="evidence" value="ECO:0007669"/>
    <property type="project" value="InterPro"/>
</dbReference>
<keyword evidence="4 9" id="KW-0812">Transmembrane</keyword>
<comment type="caution">
    <text evidence="11">The sequence shown here is derived from an EMBL/GenBank/DDBJ whole genome shotgun (WGS) entry which is preliminary data.</text>
</comment>
<dbReference type="Proteomes" id="UP001139103">
    <property type="component" value="Unassembled WGS sequence"/>
</dbReference>
<evidence type="ECO:0000313" key="11">
    <source>
        <dbReference type="EMBL" id="MCC9627487.1"/>
    </source>
</evidence>
<dbReference type="RefSeq" id="WP_230215893.1">
    <property type="nucleotide sequence ID" value="NZ_JAJKFT010000002.1"/>
</dbReference>
<feature type="transmembrane region" description="Helical" evidence="9">
    <location>
        <begin position="330"/>
        <end position="353"/>
    </location>
</feature>
<dbReference type="EMBL" id="JAJKFT010000002">
    <property type="protein sequence ID" value="MCC9627487.1"/>
    <property type="molecule type" value="Genomic_DNA"/>
</dbReference>
<dbReference type="GO" id="GO:0016020">
    <property type="term" value="C:membrane"/>
    <property type="evidence" value="ECO:0007669"/>
    <property type="project" value="UniProtKB-SubCell"/>
</dbReference>
<evidence type="ECO:0000256" key="6">
    <source>
        <dbReference type="ARBA" id="ARBA00023065"/>
    </source>
</evidence>
<keyword evidence="6" id="KW-0406">Ion transport</keyword>
<keyword evidence="7 9" id="KW-0472">Membrane</keyword>
<dbReference type="InterPro" id="IPR038770">
    <property type="entry name" value="Na+/solute_symporter_sf"/>
</dbReference>
<dbReference type="Pfam" id="PF00999">
    <property type="entry name" value="Na_H_Exchanger"/>
    <property type="match status" value="1"/>
</dbReference>
<dbReference type="AlphaFoldDB" id="A0A9X1MKA1"/>
<feature type="transmembrane region" description="Helical" evidence="9">
    <location>
        <begin position="148"/>
        <end position="172"/>
    </location>
</feature>
<feature type="transmembrane region" description="Helical" evidence="9">
    <location>
        <begin position="113"/>
        <end position="136"/>
    </location>
</feature>
<keyword evidence="3" id="KW-0050">Antiport</keyword>
<feature type="transmembrane region" description="Helical" evidence="9">
    <location>
        <begin position="365"/>
        <end position="383"/>
    </location>
</feature>
<feature type="transmembrane region" description="Helical" evidence="9">
    <location>
        <begin position="60"/>
        <end position="77"/>
    </location>
</feature>
<evidence type="ECO:0000313" key="12">
    <source>
        <dbReference type="Proteomes" id="UP001139103"/>
    </source>
</evidence>
<proteinExistence type="predicted"/>
<dbReference type="PANTHER" id="PTHR43562:SF4">
    <property type="entry name" value="NA(+)_H(+) ANTIPORTER NHAS5"/>
    <property type="match status" value="1"/>
</dbReference>
<name>A0A9X1MKA1_9BACT</name>
<evidence type="ECO:0000256" key="5">
    <source>
        <dbReference type="ARBA" id="ARBA00022989"/>
    </source>
</evidence>
<evidence type="ECO:0000256" key="2">
    <source>
        <dbReference type="ARBA" id="ARBA00022448"/>
    </source>
</evidence>
<feature type="region of interest" description="Disordered" evidence="8">
    <location>
        <begin position="398"/>
        <end position="417"/>
    </location>
</feature>
<feature type="transmembrane region" description="Helical" evidence="9">
    <location>
        <begin position="89"/>
        <end position="107"/>
    </location>
</feature>
<gene>
    <name evidence="11" type="ORF">LOC68_03685</name>
</gene>
<keyword evidence="2" id="KW-0813">Transport</keyword>